<evidence type="ECO:0000313" key="4">
    <source>
        <dbReference type="EMBL" id="KEF56727.1"/>
    </source>
</evidence>
<sequence>MGELLSSSYEVGKRLLPQAVDYLGEFHPQKLFATYHGGGDDYQTGWIDLNFDQLAKAVDWTSWWIEKILGKSTNLEVVAYMGAKDVRYSIFTTASIKTGRASLLPSPRGSIEGFVYLITQSGCKDFFFSSEQQTKVREVKARVKDVRFWQTPTLAEMLAGRTVPYPFSKTFDEAENDWAIIIHSSGSTGLPKLVPMTNGYLAVQDRFSLIPEMPDGRRAIWTVMAPDERCLCINPLFHLMGLNMLQESIFHGIPTILGPDRPMTAEILADILTTTKPTIGILPPSLIEDLSRSEVGRVALSSLRTTITGGAALSQDVAARISKLTRLVSVYGASEIGTVACLIPKSKDDYNYLEWHPKYGIIMDPVDDGLYEAVLRRSSTSDFQAVWHSFPELQEYRTNDLFTKHPEREGLWLYTGRRDDVIVLSNGEKFNPINMEKYIEEHPSVKRALVIGQSRFQAALLVEPDWATLDDKQSEDVFIDNIWAHVEMANLLVASHGRIMKSHISCTARDLPFKTTPKGNTQRKAVCEEYAKRIDDIYTRGEVIDNAVLPEHASVEQIADFVLQVVSESLEGTPISPTSDLFSSGLDSLQTQRLAKVLQGTIVKIDSSKKDAITAATLYKIPTASKIAKFIYDLLNADGTSDSSPTVHESSAYQEKAVDRLVQKYTASLPRDPINIPTFPKKNTVILTGSTGFLGNYLLDRLLRDPLVAHIYCLNRAADAFARTKASFEQKELDFSQEVQSKVSFWQAQFGEERFGLGEKEYDLIRLSTTLVIHNAWKVDFKHSLESFESTHISGVRRLIDFCLASPLHPHLNFVSSVSTIGRWDYKNGPSCPESPHNTIDIVVPSGYGLSKYTAERIFHVSAQLCGVPSTIIRVGQIGGPTVGPGYWNKTDWIPMLIKTSQAIAAVPDTLSYMPVDFVPGDMAASVVVEFAQARQTSQNESRCEFFHLINPTRVTWESLLPAIHRRFAAKVVSFTEWVDKVKLIKLTDNAISETPAVKLVDFLEGLESLRDWKQPPWETLRAQKASKTLRDLPPFNADLMALYLRQWNF</sequence>
<dbReference type="InterPro" id="IPR000873">
    <property type="entry name" value="AMP-dep_synth/lig_dom"/>
</dbReference>
<reference evidence="4 5" key="1">
    <citation type="submission" date="2013-03" db="EMBL/GenBank/DDBJ databases">
        <title>The Genome Sequence of Exophiala aquamarina CBS 119918.</title>
        <authorList>
            <consortium name="The Broad Institute Genomics Platform"/>
            <person name="Cuomo C."/>
            <person name="de Hoog S."/>
            <person name="Gorbushina A."/>
            <person name="Walker B."/>
            <person name="Young S.K."/>
            <person name="Zeng Q."/>
            <person name="Gargeya S."/>
            <person name="Fitzgerald M."/>
            <person name="Haas B."/>
            <person name="Abouelleil A."/>
            <person name="Allen A.W."/>
            <person name="Alvarado L."/>
            <person name="Arachchi H.M."/>
            <person name="Berlin A.M."/>
            <person name="Chapman S.B."/>
            <person name="Gainer-Dewar J."/>
            <person name="Goldberg J."/>
            <person name="Griggs A."/>
            <person name="Gujja S."/>
            <person name="Hansen M."/>
            <person name="Howarth C."/>
            <person name="Imamovic A."/>
            <person name="Ireland A."/>
            <person name="Larimer J."/>
            <person name="McCowan C."/>
            <person name="Murphy C."/>
            <person name="Pearson M."/>
            <person name="Poon T.W."/>
            <person name="Priest M."/>
            <person name="Roberts A."/>
            <person name="Saif S."/>
            <person name="Shea T."/>
            <person name="Sisk P."/>
            <person name="Sykes S."/>
            <person name="Wortman J."/>
            <person name="Nusbaum C."/>
            <person name="Birren B."/>
        </authorList>
    </citation>
    <scope>NUCLEOTIDE SEQUENCE [LARGE SCALE GENOMIC DNA]</scope>
    <source>
        <strain evidence="4 5">CBS 119918</strain>
    </source>
</reference>
<protein>
    <recommendedName>
        <fullName evidence="3">Carrier domain-containing protein</fullName>
    </recommendedName>
</protein>
<evidence type="ECO:0000259" key="3">
    <source>
        <dbReference type="PROSITE" id="PS50075"/>
    </source>
</evidence>
<dbReference type="InterPro" id="IPR042099">
    <property type="entry name" value="ANL_N_sf"/>
</dbReference>
<evidence type="ECO:0000256" key="2">
    <source>
        <dbReference type="ARBA" id="ARBA00022553"/>
    </source>
</evidence>
<comment type="caution">
    <text evidence="4">The sequence shown here is derived from an EMBL/GenBank/DDBJ whole genome shotgun (WGS) entry which is preliminary data.</text>
</comment>
<dbReference type="PROSITE" id="PS50075">
    <property type="entry name" value="CARRIER"/>
    <property type="match status" value="1"/>
</dbReference>
<dbReference type="Pfam" id="PF07993">
    <property type="entry name" value="NAD_binding_4"/>
    <property type="match status" value="1"/>
</dbReference>
<dbReference type="SUPFAM" id="SSF56801">
    <property type="entry name" value="Acetyl-CoA synthetase-like"/>
    <property type="match status" value="1"/>
</dbReference>
<keyword evidence="5" id="KW-1185">Reference proteome</keyword>
<dbReference type="InterPro" id="IPR036736">
    <property type="entry name" value="ACP-like_sf"/>
</dbReference>
<keyword evidence="1" id="KW-0596">Phosphopantetheine</keyword>
<dbReference type="Proteomes" id="UP000027920">
    <property type="component" value="Unassembled WGS sequence"/>
</dbReference>
<dbReference type="STRING" id="1182545.A0A072PAF1"/>
<dbReference type="SUPFAM" id="SSF47336">
    <property type="entry name" value="ACP-like"/>
    <property type="match status" value="1"/>
</dbReference>
<evidence type="ECO:0000313" key="5">
    <source>
        <dbReference type="Proteomes" id="UP000027920"/>
    </source>
</evidence>
<dbReference type="SUPFAM" id="SSF51735">
    <property type="entry name" value="NAD(P)-binding Rossmann-fold domains"/>
    <property type="match status" value="1"/>
</dbReference>
<dbReference type="PROSITE" id="PS00455">
    <property type="entry name" value="AMP_BINDING"/>
    <property type="match status" value="1"/>
</dbReference>
<gene>
    <name evidence="4" type="ORF">A1O9_06917</name>
</gene>
<dbReference type="InterPro" id="IPR020845">
    <property type="entry name" value="AMP-binding_CS"/>
</dbReference>
<feature type="domain" description="Carrier" evidence="3">
    <location>
        <begin position="553"/>
        <end position="635"/>
    </location>
</feature>
<proteinExistence type="predicted"/>
<dbReference type="OrthoDB" id="429813at2759"/>
<dbReference type="HOGENOM" id="CLU_002220_0_0_1"/>
<name>A0A072PAF1_9EURO</name>
<dbReference type="InterPro" id="IPR013120">
    <property type="entry name" value="FAR_NAD-bd"/>
</dbReference>
<dbReference type="AlphaFoldDB" id="A0A072PAF1"/>
<dbReference type="Gene3D" id="3.40.50.720">
    <property type="entry name" value="NAD(P)-binding Rossmann-like Domain"/>
    <property type="match status" value="1"/>
</dbReference>
<dbReference type="PANTHER" id="PTHR43439">
    <property type="entry name" value="PHENYLACETATE-COENZYME A LIGASE"/>
    <property type="match status" value="1"/>
</dbReference>
<organism evidence="4 5">
    <name type="scientific">Exophiala aquamarina CBS 119918</name>
    <dbReference type="NCBI Taxonomy" id="1182545"/>
    <lineage>
        <taxon>Eukaryota</taxon>
        <taxon>Fungi</taxon>
        <taxon>Dikarya</taxon>
        <taxon>Ascomycota</taxon>
        <taxon>Pezizomycotina</taxon>
        <taxon>Eurotiomycetes</taxon>
        <taxon>Chaetothyriomycetidae</taxon>
        <taxon>Chaetothyriales</taxon>
        <taxon>Herpotrichiellaceae</taxon>
        <taxon>Exophiala</taxon>
    </lineage>
</organism>
<keyword evidence="2" id="KW-0597">Phosphoprotein</keyword>
<dbReference type="Pfam" id="PF00501">
    <property type="entry name" value="AMP-binding"/>
    <property type="match status" value="1"/>
</dbReference>
<evidence type="ECO:0000256" key="1">
    <source>
        <dbReference type="ARBA" id="ARBA00022450"/>
    </source>
</evidence>
<dbReference type="PANTHER" id="PTHR43439:SF2">
    <property type="entry name" value="ENZYME, PUTATIVE (JCVI)-RELATED"/>
    <property type="match status" value="1"/>
</dbReference>
<dbReference type="InterPro" id="IPR051414">
    <property type="entry name" value="Adenylate-forming_Reductase"/>
</dbReference>
<dbReference type="VEuPathDB" id="FungiDB:A1O9_06917"/>
<dbReference type="Pfam" id="PF23562">
    <property type="entry name" value="AMP-binding_C_3"/>
    <property type="match status" value="1"/>
</dbReference>
<accession>A0A072PAF1</accession>
<dbReference type="EMBL" id="AMGV01000005">
    <property type="protein sequence ID" value="KEF56727.1"/>
    <property type="molecule type" value="Genomic_DNA"/>
</dbReference>
<dbReference type="GeneID" id="25281831"/>
<dbReference type="Gene3D" id="3.40.50.12780">
    <property type="entry name" value="N-terminal domain of ligase-like"/>
    <property type="match status" value="1"/>
</dbReference>
<dbReference type="InterPro" id="IPR009081">
    <property type="entry name" value="PP-bd_ACP"/>
</dbReference>
<dbReference type="InterPro" id="IPR036291">
    <property type="entry name" value="NAD(P)-bd_dom_sf"/>
</dbReference>
<dbReference type="RefSeq" id="XP_013259317.1">
    <property type="nucleotide sequence ID" value="XM_013403863.1"/>
</dbReference>